<evidence type="ECO:0000256" key="3">
    <source>
        <dbReference type="ARBA" id="ARBA00012560"/>
    </source>
</evidence>
<dbReference type="AlphaFoldDB" id="A0A9D1CRR5"/>
<evidence type="ECO:0000313" key="11">
    <source>
        <dbReference type="EMBL" id="HIQ78067.1"/>
    </source>
</evidence>
<dbReference type="InterPro" id="IPR003385">
    <property type="entry name" value="Glyco_hydro_77"/>
</dbReference>
<dbReference type="Pfam" id="PF02446">
    <property type="entry name" value="Glyco_hydro_77"/>
    <property type="match status" value="1"/>
</dbReference>
<organism evidence="11 12">
    <name type="scientific">Candidatus Scatomorpha intestinavium</name>
    <dbReference type="NCBI Taxonomy" id="2840922"/>
    <lineage>
        <taxon>Bacteria</taxon>
        <taxon>Bacillati</taxon>
        <taxon>Bacillota</taxon>
        <taxon>Clostridia</taxon>
        <taxon>Eubacteriales</taxon>
        <taxon>Candidatus Scatomorpha</taxon>
    </lineage>
</organism>
<reference evidence="11" key="2">
    <citation type="journal article" date="2021" name="PeerJ">
        <title>Extensive microbial diversity within the chicken gut microbiome revealed by metagenomics and culture.</title>
        <authorList>
            <person name="Gilroy R."/>
            <person name="Ravi A."/>
            <person name="Getino M."/>
            <person name="Pursley I."/>
            <person name="Horton D.L."/>
            <person name="Alikhan N.F."/>
            <person name="Baker D."/>
            <person name="Gharbi K."/>
            <person name="Hall N."/>
            <person name="Watson M."/>
            <person name="Adriaenssens E.M."/>
            <person name="Foster-Nyarko E."/>
            <person name="Jarju S."/>
            <person name="Secka A."/>
            <person name="Antonio M."/>
            <person name="Oren A."/>
            <person name="Chaudhuri R.R."/>
            <person name="La Ragione R."/>
            <person name="Hildebrand F."/>
            <person name="Pallen M.J."/>
        </authorList>
    </citation>
    <scope>NUCLEOTIDE SEQUENCE</scope>
    <source>
        <strain evidence="11">ChiBcolR7-354</strain>
    </source>
</reference>
<evidence type="ECO:0000256" key="2">
    <source>
        <dbReference type="ARBA" id="ARBA00005684"/>
    </source>
</evidence>
<evidence type="ECO:0000256" key="6">
    <source>
        <dbReference type="ARBA" id="ARBA00022679"/>
    </source>
</evidence>
<evidence type="ECO:0000313" key="12">
    <source>
        <dbReference type="Proteomes" id="UP000824262"/>
    </source>
</evidence>
<evidence type="ECO:0000256" key="4">
    <source>
        <dbReference type="ARBA" id="ARBA00020295"/>
    </source>
</evidence>
<dbReference type="SUPFAM" id="SSF51445">
    <property type="entry name" value="(Trans)glycosidases"/>
    <property type="match status" value="1"/>
</dbReference>
<dbReference type="Proteomes" id="UP000824262">
    <property type="component" value="Unassembled WGS sequence"/>
</dbReference>
<name>A0A9D1CRR5_9FIRM</name>
<dbReference type="NCBIfam" id="TIGR00217">
    <property type="entry name" value="malQ"/>
    <property type="match status" value="1"/>
</dbReference>
<gene>
    <name evidence="11" type="primary">malQ</name>
    <name evidence="11" type="ORF">IAB77_02280</name>
</gene>
<dbReference type="Gene3D" id="3.20.20.80">
    <property type="entry name" value="Glycosidases"/>
    <property type="match status" value="1"/>
</dbReference>
<dbReference type="EMBL" id="DVGA01000028">
    <property type="protein sequence ID" value="HIQ78067.1"/>
    <property type="molecule type" value="Genomic_DNA"/>
</dbReference>
<evidence type="ECO:0000256" key="7">
    <source>
        <dbReference type="ARBA" id="ARBA00023277"/>
    </source>
</evidence>
<sequence length="494" mass="56326">MERKSGILMPIFSLPSKYGIGTLGKEAYKFADFLAAAGQSVWQLLPLGPTSYADSPYSSFSTFAGNPYFIDLEALVEDGLLKRSEIKAVDWGDDPRQIDYGKIYENRFKILALACERGWERDAEAVAAFERENAGWLPDYALFMALKRRFGMKSWLEWPDEAARMREPEALDSYRIELAEDIRLFTYVQFLFFRQWNALRDYVHSLGIDIVGDLPIYVATDSADIWAEPQFFQLDEERRPQFVAGVPPDSFNADGQLWGNALYDWDALKSDGYGWWIRRIEGALKLYDVIRIDHFRGFESYWSVPADAETARDGEWLKGPGMDLVGVLKGWFPHARFIAEDLGYLTDGVRKLLSDSGFPGMKLLQFAFGSEDGDYLPHSYGYNSICYIGTHDNPTLKQWLGLLKKKELAFAKKYCALSEEEGYDRGILRMGQLSPSMLFVAEIQDYLGLADGCRINTPGVVEGNWRWRLLPGELTSKLAKDIRELTARYGRLNP</sequence>
<protein>
    <recommendedName>
        <fullName evidence="4 10">4-alpha-glucanotransferase</fullName>
        <ecNumber evidence="3 10">2.4.1.25</ecNumber>
    </recommendedName>
    <alternativeName>
        <fullName evidence="8 10">Amylomaltase</fullName>
    </alternativeName>
    <alternativeName>
        <fullName evidence="9 10">Disproportionating enzyme</fullName>
    </alternativeName>
</protein>
<reference evidence="11" key="1">
    <citation type="submission" date="2020-10" db="EMBL/GenBank/DDBJ databases">
        <authorList>
            <person name="Gilroy R."/>
        </authorList>
    </citation>
    <scope>NUCLEOTIDE SEQUENCE</scope>
    <source>
        <strain evidence="11">ChiBcolR7-354</strain>
    </source>
</reference>
<dbReference type="GO" id="GO:0004134">
    <property type="term" value="F:4-alpha-glucanotransferase activity"/>
    <property type="evidence" value="ECO:0007669"/>
    <property type="project" value="UniProtKB-EC"/>
</dbReference>
<dbReference type="PANTHER" id="PTHR32438:SF5">
    <property type="entry name" value="4-ALPHA-GLUCANOTRANSFERASE DPE1, CHLOROPLASTIC_AMYLOPLASTIC"/>
    <property type="match status" value="1"/>
</dbReference>
<proteinExistence type="inferred from homology"/>
<dbReference type="EC" id="2.4.1.25" evidence="3 10"/>
<comment type="catalytic activity">
    <reaction evidence="1 10">
        <text>Transfers a segment of a (1-&gt;4)-alpha-D-glucan to a new position in an acceptor, which may be glucose or a (1-&gt;4)-alpha-D-glucan.</text>
        <dbReference type="EC" id="2.4.1.25"/>
    </reaction>
</comment>
<keyword evidence="6 10" id="KW-0808">Transferase</keyword>
<evidence type="ECO:0000256" key="9">
    <source>
        <dbReference type="ARBA" id="ARBA00031501"/>
    </source>
</evidence>
<dbReference type="NCBIfam" id="NF011080">
    <property type="entry name" value="PRK14508.1-3"/>
    <property type="match status" value="1"/>
</dbReference>
<dbReference type="GO" id="GO:0005975">
    <property type="term" value="P:carbohydrate metabolic process"/>
    <property type="evidence" value="ECO:0007669"/>
    <property type="project" value="InterPro"/>
</dbReference>
<accession>A0A9D1CRR5</accession>
<evidence type="ECO:0000256" key="10">
    <source>
        <dbReference type="RuleBase" id="RU361207"/>
    </source>
</evidence>
<dbReference type="PANTHER" id="PTHR32438">
    <property type="entry name" value="4-ALPHA-GLUCANOTRANSFERASE DPE1, CHLOROPLASTIC/AMYLOPLASTIC"/>
    <property type="match status" value="1"/>
</dbReference>
<comment type="caution">
    <text evidence="11">The sequence shown here is derived from an EMBL/GenBank/DDBJ whole genome shotgun (WGS) entry which is preliminary data.</text>
</comment>
<dbReference type="InterPro" id="IPR017853">
    <property type="entry name" value="GH"/>
</dbReference>
<evidence type="ECO:0000256" key="1">
    <source>
        <dbReference type="ARBA" id="ARBA00000439"/>
    </source>
</evidence>
<comment type="similarity">
    <text evidence="2 10">Belongs to the disproportionating enzyme family.</text>
</comment>
<evidence type="ECO:0000256" key="5">
    <source>
        <dbReference type="ARBA" id="ARBA00022676"/>
    </source>
</evidence>
<keyword evidence="5 10" id="KW-0328">Glycosyltransferase</keyword>
<feature type="non-terminal residue" evidence="11">
    <location>
        <position position="494"/>
    </location>
</feature>
<keyword evidence="7 10" id="KW-0119">Carbohydrate metabolism</keyword>
<evidence type="ECO:0000256" key="8">
    <source>
        <dbReference type="ARBA" id="ARBA00031423"/>
    </source>
</evidence>